<feature type="transmembrane region" description="Helical" evidence="1">
    <location>
        <begin position="84"/>
        <end position="102"/>
    </location>
</feature>
<protein>
    <submittedName>
        <fullName evidence="3">CPBP family intramembrane metalloprotease</fullName>
    </submittedName>
</protein>
<evidence type="ECO:0000259" key="2">
    <source>
        <dbReference type="Pfam" id="PF02517"/>
    </source>
</evidence>
<keyword evidence="1" id="KW-0812">Transmembrane</keyword>
<dbReference type="InterPro" id="IPR052710">
    <property type="entry name" value="CAAX_protease"/>
</dbReference>
<keyword evidence="4" id="KW-1185">Reference proteome</keyword>
<keyword evidence="3" id="KW-0378">Hydrolase</keyword>
<keyword evidence="3" id="KW-0645">Protease</keyword>
<dbReference type="OrthoDB" id="8754470at2"/>
<proteinExistence type="predicted"/>
<feature type="transmembrane region" description="Helical" evidence="1">
    <location>
        <begin position="6"/>
        <end position="34"/>
    </location>
</feature>
<dbReference type="GO" id="GO:0008237">
    <property type="term" value="F:metallopeptidase activity"/>
    <property type="evidence" value="ECO:0007669"/>
    <property type="project" value="UniProtKB-KW"/>
</dbReference>
<dbReference type="GO" id="GO:0004175">
    <property type="term" value="F:endopeptidase activity"/>
    <property type="evidence" value="ECO:0007669"/>
    <property type="project" value="UniProtKB-ARBA"/>
</dbReference>
<dbReference type="AlphaFoldDB" id="A0A498D9A5"/>
<keyword evidence="1" id="KW-0472">Membrane</keyword>
<organism evidence="3 4">
    <name type="scientific">Oceanobacillus piezotolerans</name>
    <dbReference type="NCBI Taxonomy" id="2448030"/>
    <lineage>
        <taxon>Bacteria</taxon>
        <taxon>Bacillati</taxon>
        <taxon>Bacillota</taxon>
        <taxon>Bacilli</taxon>
        <taxon>Bacillales</taxon>
        <taxon>Bacillaceae</taxon>
        <taxon>Oceanobacillus</taxon>
    </lineage>
</organism>
<name>A0A498D9A5_9BACI</name>
<accession>A0A498D9A5</accession>
<dbReference type="Pfam" id="PF02517">
    <property type="entry name" value="Rce1-like"/>
    <property type="match status" value="1"/>
</dbReference>
<dbReference type="Proteomes" id="UP000270219">
    <property type="component" value="Unassembled WGS sequence"/>
</dbReference>
<evidence type="ECO:0000256" key="1">
    <source>
        <dbReference type="SAM" id="Phobius"/>
    </source>
</evidence>
<feature type="transmembrane region" description="Helical" evidence="1">
    <location>
        <begin position="161"/>
        <end position="180"/>
    </location>
</feature>
<dbReference type="PANTHER" id="PTHR36435:SF1">
    <property type="entry name" value="CAAX AMINO TERMINAL PROTEASE FAMILY PROTEIN"/>
    <property type="match status" value="1"/>
</dbReference>
<dbReference type="PANTHER" id="PTHR36435">
    <property type="entry name" value="SLR1288 PROTEIN"/>
    <property type="match status" value="1"/>
</dbReference>
<keyword evidence="1" id="KW-1133">Transmembrane helix</keyword>
<evidence type="ECO:0000313" key="3">
    <source>
        <dbReference type="EMBL" id="RLL40638.1"/>
    </source>
</evidence>
<feature type="transmembrane region" description="Helical" evidence="1">
    <location>
        <begin position="214"/>
        <end position="232"/>
    </location>
</feature>
<dbReference type="EMBL" id="RCHR01000011">
    <property type="protein sequence ID" value="RLL40638.1"/>
    <property type="molecule type" value="Genomic_DNA"/>
</dbReference>
<dbReference type="InterPro" id="IPR003675">
    <property type="entry name" value="Rce1/LyrA-like_dom"/>
</dbReference>
<feature type="domain" description="CAAX prenyl protease 2/Lysostaphin resistance protein A-like" evidence="2">
    <location>
        <begin position="160"/>
        <end position="251"/>
    </location>
</feature>
<feature type="transmembrane region" description="Helical" evidence="1">
    <location>
        <begin position="46"/>
        <end position="64"/>
    </location>
</feature>
<dbReference type="GO" id="GO:0006508">
    <property type="term" value="P:proteolysis"/>
    <property type="evidence" value="ECO:0007669"/>
    <property type="project" value="UniProtKB-KW"/>
</dbReference>
<comment type="caution">
    <text evidence="3">The sequence shown here is derived from an EMBL/GenBank/DDBJ whole genome shotgun (WGS) entry which is preliminary data.</text>
</comment>
<keyword evidence="3" id="KW-0482">Metalloprotease</keyword>
<dbReference type="GO" id="GO:0080120">
    <property type="term" value="P:CAAX-box protein maturation"/>
    <property type="evidence" value="ECO:0007669"/>
    <property type="project" value="UniProtKB-ARBA"/>
</dbReference>
<reference evidence="3 4" key="1">
    <citation type="submission" date="2018-10" db="EMBL/GenBank/DDBJ databases">
        <title>Oceanobacillus sp. YLB-02 draft genome.</title>
        <authorList>
            <person name="Yu L."/>
        </authorList>
    </citation>
    <scope>NUCLEOTIDE SEQUENCE [LARGE SCALE GENOMIC DNA]</scope>
    <source>
        <strain evidence="3 4">YLB-02</strain>
    </source>
</reference>
<feature type="transmembrane region" description="Helical" evidence="1">
    <location>
        <begin position="134"/>
        <end position="155"/>
    </location>
</feature>
<feature type="transmembrane region" description="Helical" evidence="1">
    <location>
        <begin position="239"/>
        <end position="260"/>
    </location>
</feature>
<gene>
    <name evidence="3" type="ORF">D8M04_18850</name>
</gene>
<sequence length="261" mass="30123">MKKGNQLSALCLFTTLLLIIQTEIYPLLTVWAIAAGFRFIDKSMRMFIVTTLVFGFGFFLYGYINTHWIADIKPDEIRIILNRLSLIVILVLLIVISLIYRLPIMHYWQKPKWDEPIHIPFIWAGFRQTKVSSFLYKAMLINLIVFVPFIVNLSWSFFQEIWWFIIIFSILNAALEEYIWRGVLLSRFTESLGSRWAVVTTSIGFGLQHYSLGFSWISCLAFSVGGFFFGALTVQSRSIVPAVIWHILFNGLMVLSGVIVS</sequence>
<evidence type="ECO:0000313" key="4">
    <source>
        <dbReference type="Proteomes" id="UP000270219"/>
    </source>
</evidence>